<evidence type="ECO:0000256" key="6">
    <source>
        <dbReference type="SAM" id="Phobius"/>
    </source>
</evidence>
<dbReference type="PANTHER" id="PTHR45848:SF4">
    <property type="entry name" value="DUAL SPECIFICITY PROTEIN PHOSPHATASE 12"/>
    <property type="match status" value="1"/>
</dbReference>
<evidence type="ECO:0000256" key="3">
    <source>
        <dbReference type="ARBA" id="ARBA00022801"/>
    </source>
</evidence>
<dbReference type="SUPFAM" id="SSF52799">
    <property type="entry name" value="(Phosphotyrosine protein) phosphatases II"/>
    <property type="match status" value="1"/>
</dbReference>
<reference evidence="9" key="1">
    <citation type="journal article" date="2022" name="Plant J.">
        <title>Strategies of tolerance reflected in two North American maple genomes.</title>
        <authorList>
            <person name="McEvoy S.L."/>
            <person name="Sezen U.U."/>
            <person name="Trouern-Trend A."/>
            <person name="McMahon S.M."/>
            <person name="Schaberg P.G."/>
            <person name="Yang J."/>
            <person name="Wegrzyn J.L."/>
            <person name="Swenson N.G."/>
        </authorList>
    </citation>
    <scope>NUCLEOTIDE SEQUENCE</scope>
    <source>
        <strain evidence="9">NS2018</strain>
    </source>
</reference>
<dbReference type="SMART" id="SM00195">
    <property type="entry name" value="DSPc"/>
    <property type="match status" value="1"/>
</dbReference>
<reference evidence="9" key="2">
    <citation type="submission" date="2023-06" db="EMBL/GenBank/DDBJ databases">
        <authorList>
            <person name="Swenson N.G."/>
            <person name="Wegrzyn J.L."/>
            <person name="Mcevoy S.L."/>
        </authorList>
    </citation>
    <scope>NUCLEOTIDE SEQUENCE</scope>
    <source>
        <strain evidence="9">NS2018</strain>
        <tissue evidence="9">Leaf</tissue>
    </source>
</reference>
<evidence type="ECO:0000256" key="2">
    <source>
        <dbReference type="ARBA" id="ARBA00013064"/>
    </source>
</evidence>
<dbReference type="PANTHER" id="PTHR45848">
    <property type="entry name" value="DUAL SPECIFICITY PROTEIN PHOSPHATASE 12 FAMILY MEMBER"/>
    <property type="match status" value="1"/>
</dbReference>
<evidence type="ECO:0000256" key="4">
    <source>
        <dbReference type="ARBA" id="ARBA00022912"/>
    </source>
</evidence>
<dbReference type="FunFam" id="3.90.190.10:FF:000083">
    <property type="entry name" value="Dual specificity protein phosphatase 12-like"/>
    <property type="match status" value="1"/>
</dbReference>
<dbReference type="EC" id="3.1.3.48" evidence="2"/>
<keyword evidence="4" id="KW-0904">Protein phosphatase</keyword>
<dbReference type="Gene3D" id="3.40.50.11350">
    <property type="match status" value="1"/>
</dbReference>
<comment type="similarity">
    <text evidence="1">Belongs to the protein-tyrosine phosphatase family. Non-receptor class dual specificity subfamily.</text>
</comment>
<keyword evidence="6" id="KW-0472">Membrane</keyword>
<dbReference type="Gene3D" id="3.90.190.10">
    <property type="entry name" value="Protein tyrosine phosphatase superfamily"/>
    <property type="match status" value="1"/>
</dbReference>
<feature type="transmembrane region" description="Helical" evidence="6">
    <location>
        <begin position="18"/>
        <end position="38"/>
    </location>
</feature>
<evidence type="ECO:0000256" key="1">
    <source>
        <dbReference type="ARBA" id="ARBA00008601"/>
    </source>
</evidence>
<organism evidence="9 10">
    <name type="scientific">Acer saccharum</name>
    <name type="common">Sugar maple</name>
    <dbReference type="NCBI Taxonomy" id="4024"/>
    <lineage>
        <taxon>Eukaryota</taxon>
        <taxon>Viridiplantae</taxon>
        <taxon>Streptophyta</taxon>
        <taxon>Embryophyta</taxon>
        <taxon>Tracheophyta</taxon>
        <taxon>Spermatophyta</taxon>
        <taxon>Magnoliopsida</taxon>
        <taxon>eudicotyledons</taxon>
        <taxon>Gunneridae</taxon>
        <taxon>Pentapetalae</taxon>
        <taxon>rosids</taxon>
        <taxon>malvids</taxon>
        <taxon>Sapindales</taxon>
        <taxon>Sapindaceae</taxon>
        <taxon>Hippocastanoideae</taxon>
        <taxon>Acereae</taxon>
        <taxon>Acer</taxon>
    </lineage>
</organism>
<dbReference type="GO" id="GO:0008138">
    <property type="term" value="F:protein tyrosine/serine/threonine phosphatase activity"/>
    <property type="evidence" value="ECO:0007669"/>
    <property type="project" value="TreeGrafter"/>
</dbReference>
<dbReference type="PROSITE" id="PS50056">
    <property type="entry name" value="TYR_PHOSPHATASE_2"/>
    <property type="match status" value="1"/>
</dbReference>
<feature type="region of interest" description="Disordered" evidence="5">
    <location>
        <begin position="477"/>
        <end position="499"/>
    </location>
</feature>
<dbReference type="InterPro" id="IPR016130">
    <property type="entry name" value="Tyr_Pase_AS"/>
</dbReference>
<dbReference type="PROSITE" id="PS50054">
    <property type="entry name" value="TYR_PHOSPHATASE_DUAL"/>
    <property type="match status" value="1"/>
</dbReference>
<keyword evidence="10" id="KW-1185">Reference proteome</keyword>
<dbReference type="GO" id="GO:0004725">
    <property type="term" value="F:protein tyrosine phosphatase activity"/>
    <property type="evidence" value="ECO:0007669"/>
    <property type="project" value="UniProtKB-EC"/>
</dbReference>
<dbReference type="Pfam" id="PF00782">
    <property type="entry name" value="DSPc"/>
    <property type="match status" value="1"/>
</dbReference>
<dbReference type="PROSITE" id="PS00383">
    <property type="entry name" value="TYR_PHOSPHATASE_1"/>
    <property type="match status" value="1"/>
</dbReference>
<evidence type="ECO:0000313" key="9">
    <source>
        <dbReference type="EMBL" id="KAK0598252.1"/>
    </source>
</evidence>
<dbReference type="AlphaFoldDB" id="A0AA39SPQ4"/>
<dbReference type="Proteomes" id="UP001168877">
    <property type="component" value="Unassembled WGS sequence"/>
</dbReference>
<evidence type="ECO:0000256" key="5">
    <source>
        <dbReference type="SAM" id="MobiDB-lite"/>
    </source>
</evidence>
<dbReference type="FunFam" id="3.40.50.11350:FF:000006">
    <property type="entry name" value="Calcium ion binding"/>
    <property type="match status" value="1"/>
</dbReference>
<comment type="caution">
    <text evidence="9">The sequence shown here is derived from an EMBL/GenBank/DDBJ whole genome shotgun (WGS) entry which is preliminary data.</text>
</comment>
<dbReference type="InterPro" id="IPR029021">
    <property type="entry name" value="Prot-tyrosine_phosphatase-like"/>
</dbReference>
<dbReference type="CDD" id="cd14520">
    <property type="entry name" value="DSP_DUSP12"/>
    <property type="match status" value="1"/>
</dbReference>
<evidence type="ECO:0000259" key="7">
    <source>
        <dbReference type="PROSITE" id="PS50054"/>
    </source>
</evidence>
<feature type="domain" description="Tyrosine-protein phosphatase" evidence="7">
    <location>
        <begin position="415"/>
        <end position="610"/>
    </location>
</feature>
<evidence type="ECO:0000313" key="10">
    <source>
        <dbReference type="Proteomes" id="UP001168877"/>
    </source>
</evidence>
<feature type="domain" description="Tyrosine specific protein phosphatases" evidence="8">
    <location>
        <begin position="531"/>
        <end position="586"/>
    </location>
</feature>
<name>A0AA39SPQ4_ACESA</name>
<sequence>MATINKTPKPKAKPGSQMFGLVMCISVFAFLFLISSLLSTNGFSIISSSISLRNLSRSKNQRQHTLHDKYLYWGNRIDCPGKHCDTCAGLGHQESSLRCALEEAIFLQRTFVMPSRMCINPMHNTKGILHHSDKASSVESGTAMFCAMDSLYDMDLISETVPVILDNSKMWYHVLLTSMKLGARGVAHVEGVSRVDLKENSRYSSLLLINRTASPLSWFMECKDRKNSSAIMLPHSFLPSMASEKLRDAADKIKVRLGDYDAIHVRRGDILKTRKDRYGVERTLHPHLDRDTHPESILCRIKKWVPPGRTLYIASNERTTGFFSPLSIRYRLAYSFNYSYILDPLIENNYQLFMIERLILMGAKTFIKTYKEDDNDLSLTDDPKKNTKNWQIPRIYRRNIPHFQANHNHHSCVVMPYLVRENLFIGNIGDAAEILQNGSSEITHILSILSSVSISFFTEWRSSLSIPSKEIKKVYVGRPDGGSGSEDDSGDGSKSSLPPEKLLYSLENAGKDLKLVRMAVPIRDMESEDLLDYLDVCLDFIDRSRKEGSVLVHCFAGVSRSAAIITAYLMKTEQLSSEDALESLRQSCESVCPNDGFLEQLKMFEEMGFKVDHTSTIYKRFRLKVLGDCYNRGERIDSSKFGADPGLPVEVSSGMEVSPNGRGTPAYRCKKCRRIVALQENVVDHIPGEGENSFEWHKRRSGSRFNKSDESECSSIFVEPLRWMTAVEEGALEGKLSCAHCEARLGYFNWSGIQCSCGSWITPAFQLHKSRVDISSV</sequence>
<accession>A0AA39SPQ4</accession>
<keyword evidence="3" id="KW-0378">Hydrolase</keyword>
<protein>
    <recommendedName>
        <fullName evidence="2">protein-tyrosine-phosphatase</fullName>
        <ecNumber evidence="2">3.1.3.48</ecNumber>
    </recommendedName>
</protein>
<dbReference type="InterPro" id="IPR020422">
    <property type="entry name" value="TYR_PHOSPHATASE_DUAL_dom"/>
</dbReference>
<proteinExistence type="inferred from homology"/>
<gene>
    <name evidence="9" type="ORF">LWI29_032982</name>
</gene>
<keyword evidence="6" id="KW-1133">Transmembrane helix</keyword>
<dbReference type="InterPro" id="IPR000340">
    <property type="entry name" value="Dual-sp_phosphatase_cat-dom"/>
</dbReference>
<evidence type="ECO:0000259" key="8">
    <source>
        <dbReference type="PROSITE" id="PS50056"/>
    </source>
</evidence>
<dbReference type="EMBL" id="JAUESC010000004">
    <property type="protein sequence ID" value="KAK0598252.1"/>
    <property type="molecule type" value="Genomic_DNA"/>
</dbReference>
<keyword evidence="6" id="KW-0812">Transmembrane</keyword>
<dbReference type="InterPro" id="IPR000387">
    <property type="entry name" value="Tyr_Pase_dom"/>
</dbReference>